<keyword evidence="5" id="KW-1185">Reference proteome</keyword>
<evidence type="ECO:0000313" key="4">
    <source>
        <dbReference type="EMBL" id="MFD0856490.1"/>
    </source>
</evidence>
<dbReference type="Proteomes" id="UP001597083">
    <property type="component" value="Unassembled WGS sequence"/>
</dbReference>
<dbReference type="PANTHER" id="PTHR43342:SF1">
    <property type="entry name" value="BIFURCATING [FEFE] HYDROGENASE GAMMA SUBUNIT"/>
    <property type="match status" value="1"/>
</dbReference>
<sequence length="155" mass="16732">MTLAADAGAPQPVVPGVEARAGKFRGPSLIPMLMEIQERHGWLPREELEALARAQKRPLYEIQGLVSFYPHFRTEPPAGVTVRVCRDLTCWLKGADERIGALREQYGDADSGDVEVVEISCPGRCDIAPAATVGERPARVEDVGALVDEPGESGV</sequence>
<dbReference type="InterPro" id="IPR028431">
    <property type="entry name" value="NADP_DH_HndA-like"/>
</dbReference>
<evidence type="ECO:0000256" key="1">
    <source>
        <dbReference type="ARBA" id="ARBA00022723"/>
    </source>
</evidence>
<name>A0ABW3CPL4_9ACTN</name>
<dbReference type="Gene3D" id="3.40.30.10">
    <property type="entry name" value="Glutaredoxin"/>
    <property type="match status" value="1"/>
</dbReference>
<dbReference type="Gene3D" id="1.10.10.1590">
    <property type="entry name" value="NADH-quinone oxidoreductase subunit E"/>
    <property type="match status" value="1"/>
</dbReference>
<feature type="non-terminal residue" evidence="4">
    <location>
        <position position="155"/>
    </location>
</feature>
<dbReference type="SUPFAM" id="SSF52833">
    <property type="entry name" value="Thioredoxin-like"/>
    <property type="match status" value="1"/>
</dbReference>
<protein>
    <submittedName>
        <fullName evidence="4">NAD(P)H-dependent oxidoreductase subunit E</fullName>
    </submittedName>
</protein>
<evidence type="ECO:0000256" key="3">
    <source>
        <dbReference type="ARBA" id="ARBA00023014"/>
    </source>
</evidence>
<dbReference type="EMBL" id="JBHTIR010004141">
    <property type="protein sequence ID" value="MFD0856490.1"/>
    <property type="molecule type" value="Genomic_DNA"/>
</dbReference>
<dbReference type="PANTHER" id="PTHR43342">
    <property type="entry name" value="NADH-QUINONE OXIDOREDUCTASE, E SUBUNIT"/>
    <property type="match status" value="1"/>
</dbReference>
<keyword evidence="3" id="KW-0411">Iron-sulfur</keyword>
<organism evidence="4 5">
    <name type="scientific">Actinomadura adrarensis</name>
    <dbReference type="NCBI Taxonomy" id="1819600"/>
    <lineage>
        <taxon>Bacteria</taxon>
        <taxon>Bacillati</taxon>
        <taxon>Actinomycetota</taxon>
        <taxon>Actinomycetes</taxon>
        <taxon>Streptosporangiales</taxon>
        <taxon>Thermomonosporaceae</taxon>
        <taxon>Actinomadura</taxon>
    </lineage>
</organism>
<dbReference type="InterPro" id="IPR036249">
    <property type="entry name" value="Thioredoxin-like_sf"/>
</dbReference>
<proteinExistence type="predicted"/>
<accession>A0ABW3CPL4</accession>
<dbReference type="InterPro" id="IPR041921">
    <property type="entry name" value="NuoE_N"/>
</dbReference>
<evidence type="ECO:0000313" key="5">
    <source>
        <dbReference type="Proteomes" id="UP001597083"/>
    </source>
</evidence>
<dbReference type="Pfam" id="PF01257">
    <property type="entry name" value="2Fe-2S_thioredx"/>
    <property type="match status" value="1"/>
</dbReference>
<comment type="caution">
    <text evidence="4">The sequence shown here is derived from an EMBL/GenBank/DDBJ whole genome shotgun (WGS) entry which is preliminary data.</text>
</comment>
<keyword evidence="1" id="KW-0479">Metal-binding</keyword>
<reference evidence="5" key="1">
    <citation type="journal article" date="2019" name="Int. J. Syst. Evol. Microbiol.">
        <title>The Global Catalogue of Microorganisms (GCM) 10K type strain sequencing project: providing services to taxonomists for standard genome sequencing and annotation.</title>
        <authorList>
            <consortium name="The Broad Institute Genomics Platform"/>
            <consortium name="The Broad Institute Genome Sequencing Center for Infectious Disease"/>
            <person name="Wu L."/>
            <person name="Ma J."/>
        </authorList>
    </citation>
    <scope>NUCLEOTIDE SEQUENCE [LARGE SCALE GENOMIC DNA]</scope>
    <source>
        <strain evidence="5">JCM 31696</strain>
    </source>
</reference>
<evidence type="ECO:0000256" key="2">
    <source>
        <dbReference type="ARBA" id="ARBA00023004"/>
    </source>
</evidence>
<gene>
    <name evidence="4" type="ORF">ACFQ07_29900</name>
</gene>
<keyword evidence="2" id="KW-0408">Iron</keyword>